<dbReference type="InterPro" id="IPR050856">
    <property type="entry name" value="Biotin_carboxylase_complex"/>
</dbReference>
<name>A0A1H4RU60_9MICC</name>
<reference evidence="12 13" key="1">
    <citation type="submission" date="2016-10" db="EMBL/GenBank/DDBJ databases">
        <authorList>
            <person name="de Groot N.N."/>
        </authorList>
    </citation>
    <scope>NUCLEOTIDE SEQUENCE [LARGE SCALE GENOMIC DNA]</scope>
    <source>
        <strain evidence="12 13">DSM 10495</strain>
    </source>
</reference>
<dbReference type="SMART" id="SM00878">
    <property type="entry name" value="Biotin_carb_C"/>
    <property type="match status" value="1"/>
</dbReference>
<keyword evidence="6" id="KW-0092">Biotin</keyword>
<dbReference type="Gene3D" id="2.40.50.100">
    <property type="match status" value="1"/>
</dbReference>
<evidence type="ECO:0000256" key="6">
    <source>
        <dbReference type="ARBA" id="ARBA00023267"/>
    </source>
</evidence>
<dbReference type="InterPro" id="IPR005482">
    <property type="entry name" value="Biotin_COase_C"/>
</dbReference>
<dbReference type="InterPro" id="IPR000089">
    <property type="entry name" value="Biotin_lipoyl"/>
</dbReference>
<dbReference type="InterPro" id="IPR011764">
    <property type="entry name" value="Biotin_carboxylation_dom"/>
</dbReference>
<proteinExistence type="predicted"/>
<evidence type="ECO:0000256" key="3">
    <source>
        <dbReference type="ARBA" id="ARBA00022598"/>
    </source>
</evidence>
<dbReference type="SUPFAM" id="SSF52440">
    <property type="entry name" value="PreATP-grasp domain"/>
    <property type="match status" value="1"/>
</dbReference>
<keyword evidence="4 8" id="KW-0547">Nucleotide-binding</keyword>
<evidence type="ECO:0000259" key="10">
    <source>
        <dbReference type="PROSITE" id="PS50975"/>
    </source>
</evidence>
<evidence type="ECO:0000256" key="8">
    <source>
        <dbReference type="PROSITE-ProRule" id="PRU00409"/>
    </source>
</evidence>
<feature type="domain" description="ATP-grasp" evidence="10">
    <location>
        <begin position="142"/>
        <end position="349"/>
    </location>
</feature>
<comment type="cofactor">
    <cofactor evidence="1">
        <name>biotin</name>
        <dbReference type="ChEBI" id="CHEBI:57586"/>
    </cofactor>
</comment>
<dbReference type="PROSITE" id="PS00188">
    <property type="entry name" value="BIOTIN"/>
    <property type="match status" value="1"/>
</dbReference>
<dbReference type="InterPro" id="IPR011054">
    <property type="entry name" value="Rudment_hybrid_motif"/>
</dbReference>
<dbReference type="Pfam" id="PF00364">
    <property type="entry name" value="Biotin_lipoyl"/>
    <property type="match status" value="1"/>
</dbReference>
<dbReference type="InterPro" id="IPR001882">
    <property type="entry name" value="Biotin_BS"/>
</dbReference>
<evidence type="ECO:0000313" key="12">
    <source>
        <dbReference type="EMBL" id="SEC35443.1"/>
    </source>
</evidence>
<accession>A0A1H4RU60</accession>
<dbReference type="Proteomes" id="UP000182652">
    <property type="component" value="Unassembled WGS sequence"/>
</dbReference>
<feature type="domain" description="Lipoyl-binding" evidence="9">
    <location>
        <begin position="668"/>
        <end position="741"/>
    </location>
</feature>
<keyword evidence="5 8" id="KW-0067">ATP-binding</keyword>
<dbReference type="EMBL" id="FNSN01000003">
    <property type="protein sequence ID" value="SEC35443.1"/>
    <property type="molecule type" value="Genomic_DNA"/>
</dbReference>
<dbReference type="FunFam" id="3.40.50.20:FF:000010">
    <property type="entry name" value="Propionyl-CoA carboxylase subunit alpha"/>
    <property type="match status" value="1"/>
</dbReference>
<evidence type="ECO:0000259" key="11">
    <source>
        <dbReference type="PROSITE" id="PS50979"/>
    </source>
</evidence>
<sequence>MDFAFSLGGHPGPPVAPESAPPPFGSVLIANRGEIAVRIIRTLQRLGVRSIAVYSDADADALHVQLADEAVRIGPAAAAESYLNIDAVVRAAVESGADAVHPGYGFLSENARFAEALAAAGVTFIGPGVDALAVMGDKITAKNHVSRSGVPTVPGYAGSPGRPPTDDELREHAADVGYPLLIKPSAGGGGKGMVVVEAPDDLDAGLATARRVAASAFGDDTLFIERLVRNPRHIEVQVLADTHGNVIHLGERECSLQRRHQKVIEEAPSALLESLPNGAGIRERMGQAACDAARSVDYVGAGTVEFLVSDDRPDEFFFMEMNTRLQVEHPVTEEVTGIDLVEQQLRVAAGETLSLTQDDIRLNGHAIEARVYAEDPRNGFLPATGTVLLLDEYHRRGPAPRFAGVHHSMPEWPRRLRIDSSLYEGQTIGSDYDPMLAKVIVHGEDRADALRQLDLALGNYRLLGLSTNVEYLRLLLADEDVQAGRLDTGLIERKLDGFPFHEMDDADLAFVAVLADHVGTAARRAQSDGNGRGLGPEWGATDGWRLGVHRPRRVHATVDGAELEAFVTGDREDQTTFHRTERGHHVVTLAGGRTVRVETSQIFHGQVEATAAGERREYVLGQPRFLSPDGQVPREFTVWIGRDGWSAEVELLGREEALTRRLARIDRVEGEADPRVVTPMPGTVVAVMVQDGERVEAGRHLLSVEAMKMEHQLTAPLGGIVHLNVAPGDQVKAKAAVATIHPEDPGHEN</sequence>
<dbReference type="InterPro" id="IPR016185">
    <property type="entry name" value="PreATP-grasp_dom_sf"/>
</dbReference>
<evidence type="ECO:0000256" key="4">
    <source>
        <dbReference type="ARBA" id="ARBA00022741"/>
    </source>
</evidence>
<dbReference type="SUPFAM" id="SSF51246">
    <property type="entry name" value="Rudiment single hybrid motif"/>
    <property type="match status" value="1"/>
</dbReference>
<dbReference type="AlphaFoldDB" id="A0A1H4RU60"/>
<organism evidence="12 13">
    <name type="scientific">Arthrobacter woluwensis</name>
    <dbReference type="NCBI Taxonomy" id="156980"/>
    <lineage>
        <taxon>Bacteria</taxon>
        <taxon>Bacillati</taxon>
        <taxon>Actinomycetota</taxon>
        <taxon>Actinomycetes</taxon>
        <taxon>Micrococcales</taxon>
        <taxon>Micrococcaceae</taxon>
        <taxon>Arthrobacter</taxon>
    </lineage>
</organism>
<dbReference type="SUPFAM" id="SSF56059">
    <property type="entry name" value="Glutathione synthetase ATP-binding domain-like"/>
    <property type="match status" value="1"/>
</dbReference>
<dbReference type="PANTHER" id="PTHR18866">
    <property type="entry name" value="CARBOXYLASE:PYRUVATE/ACETYL-COA/PROPIONYL-COA CARBOXYLASE"/>
    <property type="match status" value="1"/>
</dbReference>
<dbReference type="GO" id="GO:0005524">
    <property type="term" value="F:ATP binding"/>
    <property type="evidence" value="ECO:0007669"/>
    <property type="project" value="UniProtKB-UniRule"/>
</dbReference>
<dbReference type="PROSITE" id="PS00866">
    <property type="entry name" value="CPSASE_1"/>
    <property type="match status" value="1"/>
</dbReference>
<dbReference type="Gene3D" id="3.30.470.20">
    <property type="entry name" value="ATP-grasp fold, B domain"/>
    <property type="match status" value="1"/>
</dbReference>
<dbReference type="PROSITE" id="PS50975">
    <property type="entry name" value="ATP_GRASP"/>
    <property type="match status" value="1"/>
</dbReference>
<dbReference type="InterPro" id="IPR011761">
    <property type="entry name" value="ATP-grasp"/>
</dbReference>
<evidence type="ECO:0000256" key="2">
    <source>
        <dbReference type="ARBA" id="ARBA00013263"/>
    </source>
</evidence>
<dbReference type="RefSeq" id="WP_066215246.1">
    <property type="nucleotide sequence ID" value="NZ_FNSN01000003.1"/>
</dbReference>
<dbReference type="Pfam" id="PF02786">
    <property type="entry name" value="CPSase_L_D2"/>
    <property type="match status" value="1"/>
</dbReference>
<dbReference type="FunFam" id="3.30.470.20:FF:000028">
    <property type="entry name" value="Methylcrotonoyl-CoA carboxylase subunit alpha, mitochondrial"/>
    <property type="match status" value="1"/>
</dbReference>
<dbReference type="STRING" id="156980.SAMN04489745_2655"/>
<evidence type="ECO:0000256" key="5">
    <source>
        <dbReference type="ARBA" id="ARBA00022840"/>
    </source>
</evidence>
<keyword evidence="13" id="KW-1185">Reference proteome</keyword>
<evidence type="ECO:0000259" key="9">
    <source>
        <dbReference type="PROSITE" id="PS50968"/>
    </source>
</evidence>
<feature type="domain" description="Biotin carboxylation" evidence="11">
    <location>
        <begin position="23"/>
        <end position="496"/>
    </location>
</feature>
<dbReference type="PROSITE" id="PS50968">
    <property type="entry name" value="BIOTINYL_LIPOYL"/>
    <property type="match status" value="1"/>
</dbReference>
<dbReference type="PROSITE" id="PS50979">
    <property type="entry name" value="BC"/>
    <property type="match status" value="1"/>
</dbReference>
<dbReference type="EC" id="6.3.4.14" evidence="2"/>
<dbReference type="InterPro" id="IPR005481">
    <property type="entry name" value="BC-like_N"/>
</dbReference>
<comment type="pathway">
    <text evidence="7">Amino-acid degradation; L-leucine degradation.</text>
</comment>
<dbReference type="GO" id="GO:0004075">
    <property type="term" value="F:biotin carboxylase activity"/>
    <property type="evidence" value="ECO:0007669"/>
    <property type="project" value="UniProtKB-EC"/>
</dbReference>
<dbReference type="PROSITE" id="PS00867">
    <property type="entry name" value="CPSASE_2"/>
    <property type="match status" value="1"/>
</dbReference>
<dbReference type="GO" id="GO:0046872">
    <property type="term" value="F:metal ion binding"/>
    <property type="evidence" value="ECO:0007669"/>
    <property type="project" value="InterPro"/>
</dbReference>
<dbReference type="Pfam" id="PF00289">
    <property type="entry name" value="Biotin_carb_N"/>
    <property type="match status" value="1"/>
</dbReference>
<keyword evidence="3" id="KW-0436">Ligase</keyword>
<dbReference type="PANTHER" id="PTHR18866:SF33">
    <property type="entry name" value="METHYLCROTONOYL-COA CARBOXYLASE SUBUNIT ALPHA, MITOCHONDRIAL-RELATED"/>
    <property type="match status" value="1"/>
</dbReference>
<evidence type="ECO:0000256" key="7">
    <source>
        <dbReference type="ARBA" id="ARBA00046317"/>
    </source>
</evidence>
<dbReference type="CDD" id="cd06850">
    <property type="entry name" value="biotinyl_domain"/>
    <property type="match status" value="1"/>
</dbReference>
<dbReference type="SUPFAM" id="SSF51230">
    <property type="entry name" value="Single hybrid motif"/>
    <property type="match status" value="1"/>
</dbReference>
<protein>
    <recommendedName>
        <fullName evidence="2">biotin carboxylase</fullName>
        <ecNumber evidence="2">6.3.4.14</ecNumber>
    </recommendedName>
</protein>
<dbReference type="InterPro" id="IPR011053">
    <property type="entry name" value="Single_hybrid_motif"/>
</dbReference>
<evidence type="ECO:0000313" key="13">
    <source>
        <dbReference type="Proteomes" id="UP000182652"/>
    </source>
</evidence>
<dbReference type="Pfam" id="PF02785">
    <property type="entry name" value="Biotin_carb_C"/>
    <property type="match status" value="1"/>
</dbReference>
<dbReference type="InterPro" id="IPR005479">
    <property type="entry name" value="CPAse_ATP-bd"/>
</dbReference>
<gene>
    <name evidence="12" type="ORF">SAMN04489745_2655</name>
</gene>
<evidence type="ECO:0000256" key="1">
    <source>
        <dbReference type="ARBA" id="ARBA00001953"/>
    </source>
</evidence>